<dbReference type="Proteomes" id="UP000190648">
    <property type="component" value="Unassembled WGS sequence"/>
</dbReference>
<accession>A0A1V4KPE8</accession>
<gene>
    <name evidence="1" type="ORF">AV530_011438</name>
</gene>
<sequence>MAPGWELRAAAVGGFGAPRNRGQELIWEKNTRFKAVRRVLAPGGDFGAGNGAFCTTEEGNCLFLLTRFPPQIRAGHQHKITPGETRSRQGAEIQALRYPGAIRDLAPQRRRRRL</sequence>
<dbReference type="EMBL" id="LSYS01002427">
    <property type="protein sequence ID" value="OPJ86298.1"/>
    <property type="molecule type" value="Genomic_DNA"/>
</dbReference>
<keyword evidence="2" id="KW-1185">Reference proteome</keyword>
<protein>
    <submittedName>
        <fullName evidence="1">Uncharacterized protein</fullName>
    </submittedName>
</protein>
<evidence type="ECO:0000313" key="2">
    <source>
        <dbReference type="Proteomes" id="UP000190648"/>
    </source>
</evidence>
<evidence type="ECO:0000313" key="1">
    <source>
        <dbReference type="EMBL" id="OPJ86298.1"/>
    </source>
</evidence>
<proteinExistence type="predicted"/>
<comment type="caution">
    <text evidence="1">The sequence shown here is derived from an EMBL/GenBank/DDBJ whole genome shotgun (WGS) entry which is preliminary data.</text>
</comment>
<dbReference type="AlphaFoldDB" id="A0A1V4KPE8"/>
<name>A0A1V4KPE8_PATFA</name>
<reference evidence="1 2" key="1">
    <citation type="submission" date="2016-02" db="EMBL/GenBank/DDBJ databases">
        <title>Band-tailed pigeon sequencing and assembly.</title>
        <authorList>
            <person name="Soares A.E."/>
            <person name="Novak B.J."/>
            <person name="Rice E.S."/>
            <person name="O'Connell B."/>
            <person name="Chang D."/>
            <person name="Weber S."/>
            <person name="Shapiro B."/>
        </authorList>
    </citation>
    <scope>NUCLEOTIDE SEQUENCE [LARGE SCALE GENOMIC DNA]</scope>
    <source>
        <strain evidence="1">BTP2013</strain>
        <tissue evidence="1">Blood</tissue>
    </source>
</reference>
<organism evidence="1 2">
    <name type="scientific">Patagioenas fasciata monilis</name>
    <dbReference type="NCBI Taxonomy" id="372326"/>
    <lineage>
        <taxon>Eukaryota</taxon>
        <taxon>Metazoa</taxon>
        <taxon>Chordata</taxon>
        <taxon>Craniata</taxon>
        <taxon>Vertebrata</taxon>
        <taxon>Euteleostomi</taxon>
        <taxon>Archelosauria</taxon>
        <taxon>Archosauria</taxon>
        <taxon>Dinosauria</taxon>
        <taxon>Saurischia</taxon>
        <taxon>Theropoda</taxon>
        <taxon>Coelurosauria</taxon>
        <taxon>Aves</taxon>
        <taxon>Neognathae</taxon>
        <taxon>Neoaves</taxon>
        <taxon>Columbimorphae</taxon>
        <taxon>Columbiformes</taxon>
        <taxon>Columbidae</taxon>
        <taxon>Patagioenas</taxon>
    </lineage>
</organism>